<sequence length="330" mass="36211">MNSHIRAIATALIGITLLTGCGTANNNSTSNNIAAKTTSGQSQTIKANMTNTALVKQISPTSPHSHALPAKPDKYTASPEWVTSKLVYVIGWDKKTNPKHALFVSHNAGHSWTKVSTPLGDNIFQVHFQTPTTGIICGAIQNSELIMYRTNDGGTHWIEESYPSRITRGASTYGAPQISFVTLDHKLTWLMATWNDNQFPRHALYHSDNNGITWGYSNNNSSIAAEGYLSNFYAPDRQTAYFVSFCPQCGIPDTTNMTGTNTLEITHDAGRTWTKIALPFTGENQVQKLVFADNKHGTAIVRDAMTNAVTNYATNDGGYHWSKEQPIGRQ</sequence>
<evidence type="ECO:0000313" key="2">
    <source>
        <dbReference type="EMBL" id="MFD1676620.1"/>
    </source>
</evidence>
<dbReference type="RefSeq" id="WP_377944528.1">
    <property type="nucleotide sequence ID" value="NZ_JBHUCX010000074.1"/>
</dbReference>
<proteinExistence type="predicted"/>
<feature type="chain" id="PRO_5045536714" evidence="1">
    <location>
        <begin position="25"/>
        <end position="330"/>
    </location>
</feature>
<comment type="caution">
    <text evidence="2">The sequence shown here is derived from an EMBL/GenBank/DDBJ whole genome shotgun (WGS) entry which is preliminary data.</text>
</comment>
<evidence type="ECO:0000256" key="1">
    <source>
        <dbReference type="SAM" id="SignalP"/>
    </source>
</evidence>
<feature type="signal peptide" evidence="1">
    <location>
        <begin position="1"/>
        <end position="24"/>
    </location>
</feature>
<dbReference type="EMBL" id="JBHUCX010000074">
    <property type="protein sequence ID" value="MFD1676620.1"/>
    <property type="molecule type" value="Genomic_DNA"/>
</dbReference>
<dbReference type="SUPFAM" id="SSF110296">
    <property type="entry name" value="Oligoxyloglucan reducing end-specific cellobiohydrolase"/>
    <property type="match status" value="1"/>
</dbReference>
<name>A0ABW4JLH0_9BACL</name>
<keyword evidence="1" id="KW-0732">Signal</keyword>
<protein>
    <submittedName>
        <fullName evidence="2">Uncharacterized protein</fullName>
    </submittedName>
</protein>
<dbReference type="PROSITE" id="PS51257">
    <property type="entry name" value="PROKAR_LIPOPROTEIN"/>
    <property type="match status" value="1"/>
</dbReference>
<organism evidence="2 3">
    <name type="scientific">Alicyclobacillus fodiniaquatilis</name>
    <dbReference type="NCBI Taxonomy" id="1661150"/>
    <lineage>
        <taxon>Bacteria</taxon>
        <taxon>Bacillati</taxon>
        <taxon>Bacillota</taxon>
        <taxon>Bacilli</taxon>
        <taxon>Bacillales</taxon>
        <taxon>Alicyclobacillaceae</taxon>
        <taxon>Alicyclobacillus</taxon>
    </lineage>
</organism>
<gene>
    <name evidence="2" type="ORF">ACFSB2_18260</name>
</gene>
<evidence type="ECO:0000313" key="3">
    <source>
        <dbReference type="Proteomes" id="UP001597079"/>
    </source>
</evidence>
<accession>A0ABW4JLH0</accession>
<dbReference type="Gene3D" id="2.130.10.10">
    <property type="entry name" value="YVTN repeat-like/Quinoprotein amine dehydrogenase"/>
    <property type="match status" value="1"/>
</dbReference>
<dbReference type="Proteomes" id="UP001597079">
    <property type="component" value="Unassembled WGS sequence"/>
</dbReference>
<dbReference type="InterPro" id="IPR015943">
    <property type="entry name" value="WD40/YVTN_repeat-like_dom_sf"/>
</dbReference>
<reference evidence="3" key="1">
    <citation type="journal article" date="2019" name="Int. J. Syst. Evol. Microbiol.">
        <title>The Global Catalogue of Microorganisms (GCM) 10K type strain sequencing project: providing services to taxonomists for standard genome sequencing and annotation.</title>
        <authorList>
            <consortium name="The Broad Institute Genomics Platform"/>
            <consortium name="The Broad Institute Genome Sequencing Center for Infectious Disease"/>
            <person name="Wu L."/>
            <person name="Ma J."/>
        </authorList>
    </citation>
    <scope>NUCLEOTIDE SEQUENCE [LARGE SCALE GENOMIC DNA]</scope>
    <source>
        <strain evidence="3">CGMCC 1.12286</strain>
    </source>
</reference>
<keyword evidence="3" id="KW-1185">Reference proteome</keyword>